<dbReference type="InterPro" id="IPR001763">
    <property type="entry name" value="Rhodanese-like_dom"/>
</dbReference>
<dbReference type="Proteomes" id="UP000595140">
    <property type="component" value="Unassembled WGS sequence"/>
</dbReference>
<evidence type="ECO:0000313" key="5">
    <source>
        <dbReference type="Proteomes" id="UP000595140"/>
    </source>
</evidence>
<feature type="transmembrane region" description="Helical" evidence="2">
    <location>
        <begin position="163"/>
        <end position="181"/>
    </location>
</feature>
<organism evidence="4 5">
    <name type="scientific">Cuscuta campestris</name>
    <dbReference type="NCBI Taxonomy" id="132261"/>
    <lineage>
        <taxon>Eukaryota</taxon>
        <taxon>Viridiplantae</taxon>
        <taxon>Streptophyta</taxon>
        <taxon>Embryophyta</taxon>
        <taxon>Tracheophyta</taxon>
        <taxon>Spermatophyta</taxon>
        <taxon>Magnoliopsida</taxon>
        <taxon>eudicotyledons</taxon>
        <taxon>Gunneridae</taxon>
        <taxon>Pentapetalae</taxon>
        <taxon>asterids</taxon>
        <taxon>lamiids</taxon>
        <taxon>Solanales</taxon>
        <taxon>Convolvulaceae</taxon>
        <taxon>Cuscuteae</taxon>
        <taxon>Cuscuta</taxon>
        <taxon>Cuscuta subgen. Grammica</taxon>
        <taxon>Cuscuta sect. Cleistogrammica</taxon>
    </lineage>
</organism>
<dbReference type="PANTHER" id="PTHR47377:SF3">
    <property type="entry name" value="RHODANESE-LIKE DOMAIN-CONTAINING PROTEIN 4A, CHLOROPLASTIC"/>
    <property type="match status" value="1"/>
</dbReference>
<evidence type="ECO:0000256" key="1">
    <source>
        <dbReference type="SAM" id="MobiDB-lite"/>
    </source>
</evidence>
<feature type="domain" description="Rhodanese" evidence="3">
    <location>
        <begin position="246"/>
        <end position="308"/>
    </location>
</feature>
<dbReference type="PROSITE" id="PS50206">
    <property type="entry name" value="RHODANESE_3"/>
    <property type="match status" value="1"/>
</dbReference>
<dbReference type="PANTHER" id="PTHR47377">
    <property type="entry name" value="RHODANESE-LIKE DOMAIN-CONTAINING PROTEIN 4, CHLOROPLASTIC"/>
    <property type="match status" value="1"/>
</dbReference>
<accession>A0A484KEF4</accession>
<protein>
    <recommendedName>
        <fullName evidence="3">Rhodanese domain-containing protein</fullName>
    </recommendedName>
</protein>
<keyword evidence="5" id="KW-1185">Reference proteome</keyword>
<dbReference type="SUPFAM" id="SSF52821">
    <property type="entry name" value="Rhodanese/Cell cycle control phosphatase"/>
    <property type="match status" value="1"/>
</dbReference>
<reference evidence="4 5" key="1">
    <citation type="submission" date="2018-04" db="EMBL/GenBank/DDBJ databases">
        <authorList>
            <person name="Vogel A."/>
        </authorList>
    </citation>
    <scope>NUCLEOTIDE SEQUENCE [LARGE SCALE GENOMIC DNA]</scope>
</reference>
<dbReference type="InterPro" id="IPR044240">
    <property type="entry name" value="STR4-like"/>
</dbReference>
<evidence type="ECO:0000259" key="3">
    <source>
        <dbReference type="PROSITE" id="PS50206"/>
    </source>
</evidence>
<dbReference type="AlphaFoldDB" id="A0A484KEF4"/>
<proteinExistence type="predicted"/>
<evidence type="ECO:0000313" key="4">
    <source>
        <dbReference type="EMBL" id="VFQ61597.1"/>
    </source>
</evidence>
<dbReference type="InterPro" id="IPR036873">
    <property type="entry name" value="Rhodanese-like_dom_sf"/>
</dbReference>
<dbReference type="EMBL" id="OOIL02000182">
    <property type="protein sequence ID" value="VFQ61597.1"/>
    <property type="molecule type" value="Genomic_DNA"/>
</dbReference>
<dbReference type="Gene3D" id="3.40.250.10">
    <property type="entry name" value="Rhodanese-like domain"/>
    <property type="match status" value="1"/>
</dbReference>
<evidence type="ECO:0000256" key="2">
    <source>
        <dbReference type="SAM" id="Phobius"/>
    </source>
</evidence>
<keyword evidence="2" id="KW-1133">Transmembrane helix</keyword>
<feature type="region of interest" description="Disordered" evidence="1">
    <location>
        <begin position="318"/>
        <end position="380"/>
    </location>
</feature>
<feature type="compositionally biased region" description="Polar residues" evidence="1">
    <location>
        <begin position="346"/>
        <end position="370"/>
    </location>
</feature>
<sequence>MNTPSLASLNSSSLFTVRQPHIHPNTTAAKHSVADKAITMDALSLCFSIPPPSPHHCKTLISKPYFTPLRSSHPTRNLTSHCSNSPQTHDCKNPHLPPLAGANLSSFNLLDIHPNPHFISFLMGLSFPLSCLASESDVPTEGISSKIDLEAILVSIDNFLTRYPFFLFGVGFIWLVVIPLTEEYLQKYKFISAINAFKKLRNDPNCQMLDIRDKRALAYLDSPNLKILSKKVLQVHFVEGKEDIFVKEVLENFREPESTTVCIIDHFDGNSLKVAELLVKNGFKEAYAIRGGLRGNKGWQEIQESLLPLSVRVYPKKKNKEQKESGIDANQPEEEDTDSGIKRSEQISNGSATKPSQLIPQTQSGVSPYSNDPALKPPSL</sequence>
<keyword evidence="2" id="KW-0812">Transmembrane</keyword>
<gene>
    <name evidence="4" type="ORF">CCAM_LOCUS3373</name>
</gene>
<name>A0A484KEF4_9ASTE</name>
<keyword evidence="2" id="KW-0472">Membrane</keyword>
<dbReference type="OrthoDB" id="1696354at2759"/>